<dbReference type="SUPFAM" id="SSF53383">
    <property type="entry name" value="PLP-dependent transferases"/>
    <property type="match status" value="1"/>
</dbReference>
<dbReference type="InterPro" id="IPR027619">
    <property type="entry name" value="C-S_lyase_PatB-like"/>
</dbReference>
<proteinExistence type="inferred from homology"/>
<dbReference type="Gene3D" id="3.90.1150.10">
    <property type="entry name" value="Aspartate Aminotransferase, domain 1"/>
    <property type="match status" value="1"/>
</dbReference>
<keyword evidence="3" id="KW-0663">Pyridoxal phosphate</keyword>
<evidence type="ECO:0000256" key="4">
    <source>
        <dbReference type="ARBA" id="ARBA00023239"/>
    </source>
</evidence>
<dbReference type="NCBIfam" id="TIGR04350">
    <property type="entry name" value="C_S_lyase_PatB"/>
    <property type="match status" value="1"/>
</dbReference>
<dbReference type="AlphaFoldDB" id="A0A6N2QZD5"/>
<evidence type="ECO:0000256" key="1">
    <source>
        <dbReference type="ARBA" id="ARBA00001933"/>
    </source>
</evidence>
<comment type="similarity">
    <text evidence="5">Belongs to the class-II pyridoxal-phosphate-dependent aminotransferase family. MalY/PatB cystathionine beta-lyase subfamily.</text>
</comment>
<protein>
    <recommendedName>
        <fullName evidence="2">cysteine-S-conjugate beta-lyase</fullName>
        <ecNumber evidence="2">4.4.1.13</ecNumber>
    </recommendedName>
</protein>
<dbReference type="CDD" id="cd00609">
    <property type="entry name" value="AAT_like"/>
    <property type="match status" value="1"/>
</dbReference>
<dbReference type="EMBL" id="CACRSL010000003">
    <property type="protein sequence ID" value="VYS73807.1"/>
    <property type="molecule type" value="Genomic_DNA"/>
</dbReference>
<dbReference type="PANTHER" id="PTHR43525:SF1">
    <property type="entry name" value="PROTEIN MALY"/>
    <property type="match status" value="1"/>
</dbReference>
<comment type="cofactor">
    <cofactor evidence="1">
        <name>pyridoxal 5'-phosphate</name>
        <dbReference type="ChEBI" id="CHEBI:597326"/>
    </cofactor>
</comment>
<reference evidence="7" key="1">
    <citation type="submission" date="2019-11" db="EMBL/GenBank/DDBJ databases">
        <authorList>
            <person name="Feng L."/>
        </authorList>
    </citation>
    <scope>NUCLEOTIDE SEQUENCE</scope>
    <source>
        <strain evidence="7">AundefinedLFYP135</strain>
    </source>
</reference>
<evidence type="ECO:0000259" key="6">
    <source>
        <dbReference type="Pfam" id="PF00155"/>
    </source>
</evidence>
<gene>
    <name evidence="7" type="primary">patB_1</name>
    <name evidence="7" type="ORF">AULFYP135_00104</name>
</gene>
<name>A0A6N2QZD5_9FIRM</name>
<sequence length="390" mass="44351">MKYDFDKKWDRIGKDSSKWDKPAADHGTTDIVPMWVADMDFATAPSVIDALKERIEHPIFGYFILSDRYFNAIINWHKTRFGNDTLKKEYIAYQNSVLGGVASCISAFTQPGDQILCNATTYTGFTNTVKGLGRQLCLSELVQDKDGIFRLDLEDMEKKIVENKIGLYIFCSPHNPTGRVWDKEEIEAVVDLCYKHKVILLADEIWADFTPSGKKHIPTVTVSDKAKEITMAMYAPSKTFNLAGLVGSYSVIYNEYIRNRVAKVASMPHYNQNNVLSCTALIGAYEGGAEWVDELNAYIRGNQEYVYNYITEHFKGVKTYIPEGTYLMWLDCSGCGMDIQEVLDRMNACGVIVNDGRTFNGKTHVRMNLACPRSQCEEAMRRFDQYVFNK</sequence>
<dbReference type="EC" id="4.4.1.13" evidence="2"/>
<dbReference type="GO" id="GO:0047804">
    <property type="term" value="F:cysteine-S-conjugate beta-lyase activity"/>
    <property type="evidence" value="ECO:0007669"/>
    <property type="project" value="UniProtKB-EC"/>
</dbReference>
<keyword evidence="4 7" id="KW-0456">Lyase</keyword>
<dbReference type="InterPro" id="IPR051798">
    <property type="entry name" value="Class-II_PLP-Dep_Aminotrans"/>
</dbReference>
<dbReference type="InterPro" id="IPR015421">
    <property type="entry name" value="PyrdxlP-dep_Trfase_major"/>
</dbReference>
<dbReference type="InterPro" id="IPR004839">
    <property type="entry name" value="Aminotransferase_I/II_large"/>
</dbReference>
<evidence type="ECO:0000313" key="7">
    <source>
        <dbReference type="EMBL" id="VYS73807.1"/>
    </source>
</evidence>
<accession>A0A6N2QZD5</accession>
<dbReference type="Gene3D" id="3.40.640.10">
    <property type="entry name" value="Type I PLP-dependent aspartate aminotransferase-like (Major domain)"/>
    <property type="match status" value="1"/>
</dbReference>
<evidence type="ECO:0000256" key="3">
    <source>
        <dbReference type="ARBA" id="ARBA00022898"/>
    </source>
</evidence>
<dbReference type="InterPro" id="IPR015424">
    <property type="entry name" value="PyrdxlP-dep_Trfase"/>
</dbReference>
<dbReference type="PANTHER" id="PTHR43525">
    <property type="entry name" value="PROTEIN MALY"/>
    <property type="match status" value="1"/>
</dbReference>
<evidence type="ECO:0000256" key="2">
    <source>
        <dbReference type="ARBA" id="ARBA00012224"/>
    </source>
</evidence>
<dbReference type="Pfam" id="PF00155">
    <property type="entry name" value="Aminotran_1_2"/>
    <property type="match status" value="1"/>
</dbReference>
<feature type="domain" description="Aminotransferase class I/classII large" evidence="6">
    <location>
        <begin position="35"/>
        <end position="383"/>
    </location>
</feature>
<dbReference type="GO" id="GO:0030170">
    <property type="term" value="F:pyridoxal phosphate binding"/>
    <property type="evidence" value="ECO:0007669"/>
    <property type="project" value="InterPro"/>
</dbReference>
<evidence type="ECO:0000256" key="5">
    <source>
        <dbReference type="ARBA" id="ARBA00037974"/>
    </source>
</evidence>
<organism evidence="7">
    <name type="scientific">uncultured Anaerotruncus sp</name>
    <dbReference type="NCBI Taxonomy" id="905011"/>
    <lineage>
        <taxon>Bacteria</taxon>
        <taxon>Bacillati</taxon>
        <taxon>Bacillota</taxon>
        <taxon>Clostridia</taxon>
        <taxon>Eubacteriales</taxon>
        <taxon>Oscillospiraceae</taxon>
        <taxon>Anaerotruncus</taxon>
        <taxon>environmental samples</taxon>
    </lineage>
</organism>
<dbReference type="InterPro" id="IPR015422">
    <property type="entry name" value="PyrdxlP-dep_Trfase_small"/>
</dbReference>